<evidence type="ECO:0000256" key="2">
    <source>
        <dbReference type="SAM" id="SignalP"/>
    </source>
</evidence>
<keyword evidence="4" id="KW-1185">Reference proteome</keyword>
<keyword evidence="2" id="KW-0732">Signal</keyword>
<evidence type="ECO:0000313" key="3">
    <source>
        <dbReference type="EMBL" id="MXO58094.1"/>
    </source>
</evidence>
<feature type="signal peptide" evidence="2">
    <location>
        <begin position="1"/>
        <end position="21"/>
    </location>
</feature>
<dbReference type="OrthoDB" id="7390991at2"/>
<dbReference type="RefSeq" id="WP_159791374.1">
    <property type="nucleotide sequence ID" value="NZ_WTYM01000021.1"/>
</dbReference>
<proteinExistence type="predicted"/>
<evidence type="ECO:0000313" key="4">
    <source>
        <dbReference type="Proteomes" id="UP000433652"/>
    </source>
</evidence>
<evidence type="ECO:0000256" key="1">
    <source>
        <dbReference type="SAM" id="Phobius"/>
    </source>
</evidence>
<feature type="chain" id="PRO_5026213877" evidence="2">
    <location>
        <begin position="22"/>
        <end position="196"/>
    </location>
</feature>
<keyword evidence="1" id="KW-0472">Membrane</keyword>
<comment type="caution">
    <text evidence="3">The sequence shown here is derived from an EMBL/GenBank/DDBJ whole genome shotgun (WGS) entry which is preliminary data.</text>
</comment>
<keyword evidence="1" id="KW-1133">Transmembrane helix</keyword>
<accession>A0A6I4SQK0</accession>
<dbReference type="Proteomes" id="UP000433652">
    <property type="component" value="Unassembled WGS sequence"/>
</dbReference>
<feature type="transmembrane region" description="Helical" evidence="1">
    <location>
        <begin position="104"/>
        <end position="124"/>
    </location>
</feature>
<name>A0A6I4SQK0_9SPHN</name>
<dbReference type="EMBL" id="WTYM01000021">
    <property type="protein sequence ID" value="MXO58094.1"/>
    <property type="molecule type" value="Genomic_DNA"/>
</dbReference>
<dbReference type="AlphaFoldDB" id="A0A6I4SQK0"/>
<protein>
    <submittedName>
        <fullName evidence="3">Uncharacterized protein</fullName>
    </submittedName>
</protein>
<keyword evidence="1" id="KW-0812">Transmembrane</keyword>
<reference evidence="3 4" key="1">
    <citation type="submission" date="2019-12" db="EMBL/GenBank/DDBJ databases">
        <title>Genomic-based taxomic classification of the family Erythrobacteraceae.</title>
        <authorList>
            <person name="Xu L."/>
        </authorList>
    </citation>
    <scope>NUCLEOTIDE SEQUENCE [LARGE SCALE GENOMIC DNA]</scope>
    <source>
        <strain evidence="3 4">MCCC 1K01500</strain>
    </source>
</reference>
<sequence length="196" mass="21599">MRRACLAMLALSIGSAANAQAIKNEPPMRHFTEEEIAAVQMPALDFQATPEIAADYDKYFFFHRANSSFDEAYADITECDALSSGANIYLGASDSSIAAASAQYGMAAGVIGGAIAGAMMDAIFGSAERRKQRRTNMRTCMHFKEYDRYGLEKDLWQSFNFEEGNDRADPEERKRDLLMQARVASASAPNQEVLEP</sequence>
<organism evidence="3 4">
    <name type="scientific">Croceibacterium salegens</name>
    <dbReference type="NCBI Taxonomy" id="1737568"/>
    <lineage>
        <taxon>Bacteria</taxon>
        <taxon>Pseudomonadati</taxon>
        <taxon>Pseudomonadota</taxon>
        <taxon>Alphaproteobacteria</taxon>
        <taxon>Sphingomonadales</taxon>
        <taxon>Erythrobacteraceae</taxon>
        <taxon>Croceibacterium</taxon>
    </lineage>
</organism>
<gene>
    <name evidence="3" type="ORF">GRI89_00850</name>
</gene>